<evidence type="ECO:0000256" key="11">
    <source>
        <dbReference type="ARBA" id="ARBA00035585"/>
    </source>
</evidence>
<dbReference type="GO" id="GO:0140114">
    <property type="term" value="P:cellular detoxification of fluoride"/>
    <property type="evidence" value="ECO:0007669"/>
    <property type="project" value="UniProtKB-UniRule"/>
</dbReference>
<keyword evidence="8 12" id="KW-0472">Membrane</keyword>
<feature type="binding site" evidence="12">
    <location>
        <position position="135"/>
    </location>
    <ligand>
        <name>Na(+)</name>
        <dbReference type="ChEBI" id="CHEBI:29101"/>
        <note>structural</note>
    </ligand>
</feature>
<evidence type="ECO:0000256" key="12">
    <source>
        <dbReference type="HAMAP-Rule" id="MF_00454"/>
    </source>
</evidence>
<feature type="transmembrane region" description="Helical" evidence="12">
    <location>
        <begin position="122"/>
        <end position="142"/>
    </location>
</feature>
<comment type="similarity">
    <text evidence="10 12">Belongs to the fluoride channel Fluc/FEX (TC 1.A.43) family.</text>
</comment>
<protein>
    <recommendedName>
        <fullName evidence="12">Fluoride-specific ion channel FluC</fullName>
    </recommendedName>
</protein>
<evidence type="ECO:0000313" key="14">
    <source>
        <dbReference type="Proteomes" id="UP000198807"/>
    </source>
</evidence>
<keyword evidence="5 12" id="KW-1133">Transmembrane helix</keyword>
<comment type="activity regulation">
    <text evidence="12">Na(+) is not transported, but it plays an essential structural role and its presence is essential for fluoride channel function.</text>
</comment>
<dbReference type="GO" id="GO:0005886">
    <property type="term" value="C:plasma membrane"/>
    <property type="evidence" value="ECO:0007669"/>
    <property type="project" value="UniProtKB-SubCell"/>
</dbReference>
<evidence type="ECO:0000256" key="7">
    <source>
        <dbReference type="ARBA" id="ARBA00023065"/>
    </source>
</evidence>
<evidence type="ECO:0000313" key="13">
    <source>
        <dbReference type="EMBL" id="SEL64608.1"/>
    </source>
</evidence>
<dbReference type="AlphaFoldDB" id="A0A1H7RX07"/>
<dbReference type="Pfam" id="PF02537">
    <property type="entry name" value="CRCB"/>
    <property type="match status" value="1"/>
</dbReference>
<evidence type="ECO:0000256" key="3">
    <source>
        <dbReference type="ARBA" id="ARBA00022519"/>
    </source>
</evidence>
<keyword evidence="14" id="KW-1185">Reference proteome</keyword>
<feature type="transmembrane region" description="Helical" evidence="12">
    <location>
        <begin position="90"/>
        <end position="110"/>
    </location>
</feature>
<keyword evidence="7 12" id="KW-0406">Ion transport</keyword>
<evidence type="ECO:0000256" key="5">
    <source>
        <dbReference type="ARBA" id="ARBA00022989"/>
    </source>
</evidence>
<comment type="function">
    <text evidence="12">Fluoride-specific ion channel. Important for reducing fluoride concentration in the cell, thus reducing its toxicity.</text>
</comment>
<proteinExistence type="inferred from homology"/>
<dbReference type="GO" id="GO:0046872">
    <property type="term" value="F:metal ion binding"/>
    <property type="evidence" value="ECO:0007669"/>
    <property type="project" value="UniProtKB-KW"/>
</dbReference>
<reference evidence="14" key="1">
    <citation type="submission" date="2016-10" db="EMBL/GenBank/DDBJ databases">
        <authorList>
            <person name="Varghese N."/>
            <person name="Submissions S."/>
        </authorList>
    </citation>
    <scope>NUCLEOTIDE SEQUENCE [LARGE SCALE GENOMIC DNA]</scope>
    <source>
        <strain evidence="14">CGMCC 1.9150</strain>
    </source>
</reference>
<accession>A0A1H7RX07</accession>
<dbReference type="InterPro" id="IPR003691">
    <property type="entry name" value="FluC"/>
</dbReference>
<feature type="transmembrane region" description="Helical" evidence="12">
    <location>
        <begin position="154"/>
        <end position="177"/>
    </location>
</feature>
<keyword evidence="2 12" id="KW-1003">Cell membrane</keyword>
<evidence type="ECO:0000256" key="1">
    <source>
        <dbReference type="ARBA" id="ARBA00004651"/>
    </source>
</evidence>
<keyword evidence="9 12" id="KW-0407">Ion channel</keyword>
<organism evidence="13 14">
    <name type="scientific">Halomonas daqiaonensis</name>
    <dbReference type="NCBI Taxonomy" id="650850"/>
    <lineage>
        <taxon>Bacteria</taxon>
        <taxon>Pseudomonadati</taxon>
        <taxon>Pseudomonadota</taxon>
        <taxon>Gammaproteobacteria</taxon>
        <taxon>Oceanospirillales</taxon>
        <taxon>Halomonadaceae</taxon>
        <taxon>Halomonas</taxon>
    </lineage>
</organism>
<evidence type="ECO:0000256" key="2">
    <source>
        <dbReference type="ARBA" id="ARBA00022475"/>
    </source>
</evidence>
<dbReference type="PANTHER" id="PTHR28259">
    <property type="entry name" value="FLUORIDE EXPORT PROTEIN 1-RELATED"/>
    <property type="match status" value="1"/>
</dbReference>
<keyword evidence="4 12" id="KW-0812">Transmembrane</keyword>
<dbReference type="Proteomes" id="UP000198807">
    <property type="component" value="Unassembled WGS sequence"/>
</dbReference>
<keyword evidence="12" id="KW-0479">Metal-binding</keyword>
<evidence type="ECO:0000256" key="4">
    <source>
        <dbReference type="ARBA" id="ARBA00022692"/>
    </source>
</evidence>
<dbReference type="PANTHER" id="PTHR28259:SF1">
    <property type="entry name" value="FLUORIDE EXPORT PROTEIN 1-RELATED"/>
    <property type="match status" value="1"/>
</dbReference>
<dbReference type="STRING" id="650850.SAMN04488129_11364"/>
<comment type="catalytic activity">
    <reaction evidence="11">
        <text>fluoride(in) = fluoride(out)</text>
        <dbReference type="Rhea" id="RHEA:76159"/>
        <dbReference type="ChEBI" id="CHEBI:17051"/>
    </reaction>
    <physiologicalReaction direction="left-to-right" evidence="11">
        <dbReference type="Rhea" id="RHEA:76160"/>
    </physiologicalReaction>
</comment>
<keyword evidence="3" id="KW-0997">Cell inner membrane</keyword>
<dbReference type="EMBL" id="FOBC01000013">
    <property type="protein sequence ID" value="SEL64608.1"/>
    <property type="molecule type" value="Genomic_DNA"/>
</dbReference>
<dbReference type="GO" id="GO:0062054">
    <property type="term" value="F:fluoride channel activity"/>
    <property type="evidence" value="ECO:0007669"/>
    <property type="project" value="UniProtKB-UniRule"/>
</dbReference>
<dbReference type="HAMAP" id="MF_00454">
    <property type="entry name" value="FluC"/>
    <property type="match status" value="1"/>
</dbReference>
<keyword evidence="12" id="KW-0813">Transport</keyword>
<keyword evidence="6 12" id="KW-0915">Sodium</keyword>
<name>A0A1H7RX07_9GAMM</name>
<evidence type="ECO:0000256" key="9">
    <source>
        <dbReference type="ARBA" id="ARBA00023303"/>
    </source>
</evidence>
<evidence type="ECO:0000256" key="6">
    <source>
        <dbReference type="ARBA" id="ARBA00023053"/>
    </source>
</evidence>
<gene>
    <name evidence="12" type="primary">fluC</name>
    <name evidence="12" type="synonym">crcB</name>
    <name evidence="13" type="ORF">SAMN04488129_11364</name>
</gene>
<evidence type="ECO:0000256" key="8">
    <source>
        <dbReference type="ARBA" id="ARBA00023136"/>
    </source>
</evidence>
<sequence>MMAMMCQYCFSAAQGSLPLQGKHAILLTTLNRVVFFGACSPSFEDLDPGTGEWMSIDPLLLLAVAGGGGLGGMSRLAVGNLVVRYLGAGFPWGTLVVNLSGALLMGMLVGGMGLPGPEARPAWSLLAIGVLGGYTTVSSFSLQTLTLWQQRRFAAALGYVALTLVTGFAALLAGAWLTGGLP</sequence>
<feature type="binding site" evidence="12">
    <location>
        <position position="132"/>
    </location>
    <ligand>
        <name>Na(+)</name>
        <dbReference type="ChEBI" id="CHEBI:29101"/>
        <note>structural</note>
    </ligand>
</feature>
<comment type="subcellular location">
    <subcellularLocation>
        <location evidence="1 12">Cell membrane</location>
        <topology evidence="1 12">Multi-pass membrane protein</topology>
    </subcellularLocation>
</comment>
<evidence type="ECO:0000256" key="10">
    <source>
        <dbReference type="ARBA" id="ARBA00035120"/>
    </source>
</evidence>